<evidence type="ECO:0000256" key="5">
    <source>
        <dbReference type="ARBA" id="ARBA00022807"/>
    </source>
</evidence>
<gene>
    <name evidence="10" type="ORF">CYJ57_00365</name>
</gene>
<dbReference type="GO" id="GO:0008234">
    <property type="term" value="F:cysteine-type peptidase activity"/>
    <property type="evidence" value="ECO:0007669"/>
    <property type="project" value="UniProtKB-KW"/>
</dbReference>
<keyword evidence="2" id="KW-0645">Protease</keyword>
<dbReference type="Gene3D" id="3.90.1720.10">
    <property type="entry name" value="endopeptidase domain like (from Nostoc punctiforme)"/>
    <property type="match status" value="1"/>
</dbReference>
<dbReference type="Pfam" id="PF00877">
    <property type="entry name" value="NLPC_P60"/>
    <property type="match status" value="1"/>
</dbReference>
<dbReference type="InterPro" id="IPR057309">
    <property type="entry name" value="PcsB_CC"/>
</dbReference>
<feature type="compositionally biased region" description="Acidic residues" evidence="7">
    <location>
        <begin position="348"/>
        <end position="357"/>
    </location>
</feature>
<evidence type="ECO:0000313" key="10">
    <source>
        <dbReference type="EMBL" id="PKY90661.1"/>
    </source>
</evidence>
<feature type="chain" id="PRO_5014164110" description="NlpC/P60 domain-containing protein" evidence="8">
    <location>
        <begin position="31"/>
        <end position="526"/>
    </location>
</feature>
<dbReference type="Proteomes" id="UP000234384">
    <property type="component" value="Unassembled WGS sequence"/>
</dbReference>
<accession>A0A2I1K4U4</accession>
<evidence type="ECO:0000256" key="3">
    <source>
        <dbReference type="ARBA" id="ARBA00022729"/>
    </source>
</evidence>
<dbReference type="InterPro" id="IPR000064">
    <property type="entry name" value="NLP_P60_dom"/>
</dbReference>
<feature type="coiled-coil region" evidence="6">
    <location>
        <begin position="51"/>
        <end position="113"/>
    </location>
</feature>
<dbReference type="SUPFAM" id="SSF54001">
    <property type="entry name" value="Cysteine proteinases"/>
    <property type="match status" value="1"/>
</dbReference>
<dbReference type="InterPro" id="IPR038765">
    <property type="entry name" value="Papain-like_cys_pep_sf"/>
</dbReference>
<keyword evidence="4" id="KW-0378">Hydrolase</keyword>
<keyword evidence="5" id="KW-0788">Thiol protease</keyword>
<dbReference type="OrthoDB" id="1654978at2"/>
<feature type="coiled-coil region" evidence="6">
    <location>
        <begin position="270"/>
        <end position="325"/>
    </location>
</feature>
<dbReference type="Pfam" id="PF24568">
    <property type="entry name" value="CC_PcsB"/>
    <property type="match status" value="1"/>
</dbReference>
<dbReference type="PANTHER" id="PTHR47053:SF1">
    <property type="entry name" value="MUREIN DD-ENDOPEPTIDASE MEPH-RELATED"/>
    <property type="match status" value="1"/>
</dbReference>
<keyword evidence="3 8" id="KW-0732">Signal</keyword>
<dbReference type="PROSITE" id="PS51935">
    <property type="entry name" value="NLPC_P60"/>
    <property type="match status" value="1"/>
</dbReference>
<evidence type="ECO:0000256" key="1">
    <source>
        <dbReference type="ARBA" id="ARBA00007074"/>
    </source>
</evidence>
<dbReference type="AlphaFoldDB" id="A0A2I1K4U4"/>
<evidence type="ECO:0000256" key="2">
    <source>
        <dbReference type="ARBA" id="ARBA00022670"/>
    </source>
</evidence>
<feature type="coiled-coil region" evidence="6">
    <location>
        <begin position="161"/>
        <end position="195"/>
    </location>
</feature>
<evidence type="ECO:0000256" key="6">
    <source>
        <dbReference type="SAM" id="Coils"/>
    </source>
</evidence>
<feature type="signal peptide" evidence="8">
    <location>
        <begin position="1"/>
        <end position="30"/>
    </location>
</feature>
<dbReference type="EMBL" id="PKHE01000001">
    <property type="protein sequence ID" value="PKY90661.1"/>
    <property type="molecule type" value="Genomic_DNA"/>
</dbReference>
<dbReference type="Gene3D" id="6.10.250.3150">
    <property type="match status" value="1"/>
</dbReference>
<evidence type="ECO:0000256" key="4">
    <source>
        <dbReference type="ARBA" id="ARBA00022801"/>
    </source>
</evidence>
<evidence type="ECO:0000256" key="7">
    <source>
        <dbReference type="SAM" id="MobiDB-lite"/>
    </source>
</evidence>
<feature type="region of interest" description="Disordered" evidence="7">
    <location>
        <begin position="336"/>
        <end position="357"/>
    </location>
</feature>
<evidence type="ECO:0000256" key="8">
    <source>
        <dbReference type="SAM" id="SignalP"/>
    </source>
</evidence>
<protein>
    <recommendedName>
        <fullName evidence="9">NlpC/P60 domain-containing protein</fullName>
    </recommendedName>
</protein>
<comment type="caution">
    <text evidence="10">The sequence shown here is derived from an EMBL/GenBank/DDBJ whole genome shotgun (WGS) entry which is preliminary data.</text>
</comment>
<evidence type="ECO:0000313" key="11">
    <source>
        <dbReference type="Proteomes" id="UP000234384"/>
    </source>
</evidence>
<proteinExistence type="inferred from homology"/>
<dbReference type="PANTHER" id="PTHR47053">
    <property type="entry name" value="MUREIN DD-ENDOPEPTIDASE MEPH-RELATED"/>
    <property type="match status" value="1"/>
</dbReference>
<reference evidence="10 11" key="1">
    <citation type="submission" date="2017-12" db="EMBL/GenBank/DDBJ databases">
        <title>Phylogenetic diversity of female urinary microbiome.</title>
        <authorList>
            <person name="Thomas-White K."/>
            <person name="Wolfe A.J."/>
        </authorList>
    </citation>
    <scope>NUCLEOTIDE SEQUENCE [LARGE SCALE GENOMIC DNA]</scope>
    <source>
        <strain evidence="10 11">UMB0898</strain>
    </source>
</reference>
<feature type="coiled-coil region" evidence="6">
    <location>
        <begin position="380"/>
        <end position="407"/>
    </location>
</feature>
<evidence type="ECO:0000259" key="9">
    <source>
        <dbReference type="PROSITE" id="PS51935"/>
    </source>
</evidence>
<sequence>MTVSSKRFVTKVLASALTVGALSGPVATYAQDFDALINDTIVQIEGLSASQAELHQKLQAAYQEIEKIQDESAEISKAIAEDTRTLKEIEEEIAVLEETIANREQLLEEQARAVQVSNGSANYLNYVASSKSVTDLVGRVDVINRMVSANKDLIQLQIADKEAVETKHAQAVETLEAKEAKQKELETAKVELATQTASQEEAYNQLTNDITLAAAQRDALVAEREQYLEQQRLAYEAQLAQEAAANQASLEASVAAASQATSEAELQAQYNQALAEAQAQDAAIAQAQAEADQAAAEAEQARAYAQQAEAAAQEAEANVGVVQEAAPETLTQEPVEVEQVEPEMAWEPVEETEAPVEETEAVVEEVETEQSWTAVTPEEAQAAREEAERAKAAAAQAEEASQVAQANVQSLISFAEQFIGTPYVWGGKQPGGFDCSGYVYYVFQQVYGINVGGWTGEQQNSGSRIGVGEAQAGDLYFWSNGEGAPYHVALATGNGNYLHAVDFGRPLSYGTVSDYFMPSFAVRVNK</sequence>
<keyword evidence="6" id="KW-0175">Coiled coil</keyword>
<comment type="similarity">
    <text evidence="1">Belongs to the peptidase C40 family.</text>
</comment>
<dbReference type="InterPro" id="IPR051202">
    <property type="entry name" value="Peptidase_C40"/>
</dbReference>
<dbReference type="GO" id="GO:0006508">
    <property type="term" value="P:proteolysis"/>
    <property type="evidence" value="ECO:0007669"/>
    <property type="project" value="UniProtKB-KW"/>
</dbReference>
<name>A0A2I1K4U4_9LACT</name>
<organism evidence="10 11">
    <name type="scientific">Falseniella ignava</name>
    <dbReference type="NCBI Taxonomy" id="137730"/>
    <lineage>
        <taxon>Bacteria</taxon>
        <taxon>Bacillati</taxon>
        <taxon>Bacillota</taxon>
        <taxon>Bacilli</taxon>
        <taxon>Lactobacillales</taxon>
        <taxon>Aerococcaceae</taxon>
        <taxon>Falseniella</taxon>
    </lineage>
</organism>
<dbReference type="RefSeq" id="WP_101953635.1">
    <property type="nucleotide sequence ID" value="NZ_PKHE01000001.1"/>
</dbReference>
<feature type="domain" description="NlpC/P60" evidence="9">
    <location>
        <begin position="405"/>
        <end position="526"/>
    </location>
</feature>